<dbReference type="OrthoDB" id="1572276at2759"/>
<dbReference type="GO" id="GO:0010073">
    <property type="term" value="P:meristem maintenance"/>
    <property type="evidence" value="ECO:0007669"/>
    <property type="project" value="InterPro"/>
</dbReference>
<comment type="caution">
    <text evidence="3">The sequence shown here is derived from an EMBL/GenBank/DDBJ whole genome shotgun (WGS) entry which is preliminary data.</text>
</comment>
<evidence type="ECO:0000313" key="4">
    <source>
        <dbReference type="Proteomes" id="UP000489600"/>
    </source>
</evidence>
<dbReference type="InterPro" id="IPR025660">
    <property type="entry name" value="Pept_his_AS"/>
</dbReference>
<dbReference type="GO" id="GO:0008234">
    <property type="term" value="F:cysteine-type peptidase activity"/>
    <property type="evidence" value="ECO:0007669"/>
    <property type="project" value="InterPro"/>
</dbReference>
<proteinExistence type="predicted"/>
<protein>
    <recommendedName>
        <fullName evidence="2">Peptidase C1A papain C-terminal domain-containing protein</fullName>
    </recommendedName>
</protein>
<dbReference type="CDD" id="cd02619">
    <property type="entry name" value="Peptidase_C1"/>
    <property type="match status" value="1"/>
</dbReference>
<dbReference type="SUPFAM" id="SSF54001">
    <property type="entry name" value="Cysteine proteinases"/>
    <property type="match status" value="1"/>
</dbReference>
<dbReference type="Gene3D" id="3.90.70.10">
    <property type="entry name" value="Cysteine proteinases"/>
    <property type="match status" value="1"/>
</dbReference>
<feature type="domain" description="Peptidase C1A papain C-terminal" evidence="2">
    <location>
        <begin position="502"/>
        <end position="742"/>
    </location>
</feature>
<evidence type="ECO:0000259" key="2">
    <source>
        <dbReference type="SMART" id="SM00645"/>
    </source>
</evidence>
<dbReference type="GO" id="GO:0006508">
    <property type="term" value="P:proteolysis"/>
    <property type="evidence" value="ECO:0007669"/>
    <property type="project" value="InterPro"/>
</dbReference>
<dbReference type="InterPro" id="IPR019557">
    <property type="entry name" value="AminoTfrase-like_pln_mobile"/>
</dbReference>
<dbReference type="PROSITE" id="PS00639">
    <property type="entry name" value="THIOL_PROTEASE_HIS"/>
    <property type="match status" value="1"/>
</dbReference>
<dbReference type="InterPro" id="IPR044824">
    <property type="entry name" value="MAIN-like"/>
</dbReference>
<evidence type="ECO:0000256" key="1">
    <source>
        <dbReference type="SAM" id="MobiDB-lite"/>
    </source>
</evidence>
<sequence length="749" mass="85168">MEDSTAKELVEESEELPSENSKKSNLSSTSIDGSEAVLHHPSRPDLKALSFSVSFHDCTLSNKNFQSWTKKMEALHKPIWRKAGVFEAVMASTYKIETNKDLVLGVAERWSPDTKSFVFPWGETSITLEDVMVLLGFSVLGLPVFTALDSSGEKIKSELVKEWVKIKEDEKSFVTQSAWMSRFMDSKDELEHVAFLAYWLSCFVFPLGYGHINEAVLPIAVHLSCGTKIALAPSVLAHLYADLSLLKTHIQAFDESTVTVKTDFTALFKLVQVWTWERFRELQPEPNELVKDEPRLALWHEKQRKIDEVRRILDNSKVDSFEWRPFTKPVKNWEFPLFYPEKEMLVPVGPNLDDELISFARFIKVSQLVGIDYVEHYCPDRVALQLGMFQDVPCLVNKNNLSKEEAWDQYNKPIDASRLHIPSRYEVPCVSPVFCEWWKKTFQEILAGGNTIMSSSSDDDVGAGGSSSGSKKKKGSSKKTIGKVRLTPTDPGWPKDVPDTYETCELDWSQSNDVLREEVTHQGEYELCWAVALRESIEAALNINAKKERKNRHPKLSAQHLINNVNKLQSGAMRRYEGVTNFLVNQGLVTEDKCEYEGTILKNGCNHATEDTQAATKIKDLKRVKRKDINEKDLIKLVTQRPVVVEMRAFKSLLDFKGEGFYPGGTRNEEEKWNRVDLARKNKVKSNEEKLTLHALLLIGYGTINGVHYWLVKNSYGTTWGNGGYGKIIRQCSSGSDKSLFVKIRYPEV</sequence>
<dbReference type="SMART" id="SM00645">
    <property type="entry name" value="Pept_C1"/>
    <property type="match status" value="1"/>
</dbReference>
<dbReference type="Pfam" id="PF00112">
    <property type="entry name" value="Peptidase_C1"/>
    <property type="match status" value="1"/>
</dbReference>
<dbReference type="PANTHER" id="PTHR46033">
    <property type="entry name" value="PROTEIN MAIN-LIKE 2"/>
    <property type="match status" value="1"/>
</dbReference>
<dbReference type="InterPro" id="IPR000668">
    <property type="entry name" value="Peptidase_C1A_C"/>
</dbReference>
<dbReference type="EMBL" id="CABITT030000005">
    <property type="protein sequence ID" value="VVB05921.1"/>
    <property type="molecule type" value="Genomic_DNA"/>
</dbReference>
<feature type="region of interest" description="Disordered" evidence="1">
    <location>
        <begin position="456"/>
        <end position="497"/>
    </location>
</feature>
<dbReference type="Proteomes" id="UP000489600">
    <property type="component" value="Unassembled WGS sequence"/>
</dbReference>
<name>A0A565BX17_9BRAS</name>
<dbReference type="AlphaFoldDB" id="A0A565BX17"/>
<evidence type="ECO:0000313" key="3">
    <source>
        <dbReference type="EMBL" id="VVB05921.1"/>
    </source>
</evidence>
<dbReference type="PANTHER" id="PTHR46033:SF73">
    <property type="entry name" value="AMINOTRANSFERASE-LIKE, MOBILE DOMAIN PROTEIN-RELATED"/>
    <property type="match status" value="1"/>
</dbReference>
<dbReference type="InterPro" id="IPR038765">
    <property type="entry name" value="Papain-like_cys_pep_sf"/>
</dbReference>
<reference evidence="3" key="1">
    <citation type="submission" date="2019-07" db="EMBL/GenBank/DDBJ databases">
        <authorList>
            <person name="Dittberner H."/>
        </authorList>
    </citation>
    <scope>NUCLEOTIDE SEQUENCE [LARGE SCALE GENOMIC DNA]</scope>
</reference>
<accession>A0A565BX17</accession>
<feature type="region of interest" description="Disordered" evidence="1">
    <location>
        <begin position="1"/>
        <end position="38"/>
    </location>
</feature>
<organism evidence="3 4">
    <name type="scientific">Arabis nemorensis</name>
    <dbReference type="NCBI Taxonomy" id="586526"/>
    <lineage>
        <taxon>Eukaryota</taxon>
        <taxon>Viridiplantae</taxon>
        <taxon>Streptophyta</taxon>
        <taxon>Embryophyta</taxon>
        <taxon>Tracheophyta</taxon>
        <taxon>Spermatophyta</taxon>
        <taxon>Magnoliopsida</taxon>
        <taxon>eudicotyledons</taxon>
        <taxon>Gunneridae</taxon>
        <taxon>Pentapetalae</taxon>
        <taxon>rosids</taxon>
        <taxon>malvids</taxon>
        <taxon>Brassicales</taxon>
        <taxon>Brassicaceae</taxon>
        <taxon>Arabideae</taxon>
        <taxon>Arabis</taxon>
    </lineage>
</organism>
<gene>
    <name evidence="3" type="ORF">ANE_LOCUS16365</name>
</gene>
<feature type="compositionally biased region" description="Basic residues" evidence="1">
    <location>
        <begin position="470"/>
        <end position="482"/>
    </location>
</feature>
<feature type="compositionally biased region" description="Basic and acidic residues" evidence="1">
    <location>
        <begin position="1"/>
        <end position="10"/>
    </location>
</feature>
<keyword evidence="4" id="KW-1185">Reference proteome</keyword>
<dbReference type="Pfam" id="PF10536">
    <property type="entry name" value="PMD"/>
    <property type="match status" value="1"/>
</dbReference>